<gene>
    <name evidence="1" type="ORF">EZS27_025662</name>
</gene>
<comment type="caution">
    <text evidence="1">The sequence shown here is derived from an EMBL/GenBank/DDBJ whole genome shotgun (WGS) entry which is preliminary data.</text>
</comment>
<accession>A0A5J4QU66</accession>
<evidence type="ECO:0008006" key="2">
    <source>
        <dbReference type="Google" id="ProtNLM"/>
    </source>
</evidence>
<evidence type="ECO:0000313" key="1">
    <source>
        <dbReference type="EMBL" id="KAA6325082.1"/>
    </source>
</evidence>
<sequence length="175" mass="20135">MSTEEDEKDEDLKEPVTQKVTVVIPYVKKYALGQELKFAIASWLKFFRTPCDIVMIGDKEEYWVDWKDEEPSITLISHVCASDNHQVDLMEKFKIAIVAEKVTGRFIFAADDIYLVSPVKLADVETLKISGTVNEKTFTGTKAENYRRTAKLLETASYPCYETHLPVVFEKEKWV</sequence>
<dbReference type="AlphaFoldDB" id="A0A5J4QU66"/>
<protein>
    <recommendedName>
        <fullName evidence="2">Glycosyltransferase 2-like domain-containing protein</fullName>
    </recommendedName>
</protein>
<organism evidence="1">
    <name type="scientific">termite gut metagenome</name>
    <dbReference type="NCBI Taxonomy" id="433724"/>
    <lineage>
        <taxon>unclassified sequences</taxon>
        <taxon>metagenomes</taxon>
        <taxon>organismal metagenomes</taxon>
    </lineage>
</organism>
<reference evidence="1" key="1">
    <citation type="submission" date="2019-03" db="EMBL/GenBank/DDBJ databases">
        <title>Single cell metagenomics reveals metabolic interactions within the superorganism composed of flagellate Streblomastix strix and complex community of Bacteroidetes bacteria on its surface.</title>
        <authorList>
            <person name="Treitli S.C."/>
            <person name="Kolisko M."/>
            <person name="Husnik F."/>
            <person name="Keeling P."/>
            <person name="Hampl V."/>
        </authorList>
    </citation>
    <scope>NUCLEOTIDE SEQUENCE</scope>
    <source>
        <strain evidence="1">STM</strain>
    </source>
</reference>
<name>A0A5J4QU66_9ZZZZ</name>
<dbReference type="EMBL" id="SNRY01002438">
    <property type="protein sequence ID" value="KAA6325082.1"/>
    <property type="molecule type" value="Genomic_DNA"/>
</dbReference>
<proteinExistence type="predicted"/>